<organism evidence="1">
    <name type="scientific">Timema bartmani</name>
    <dbReference type="NCBI Taxonomy" id="61472"/>
    <lineage>
        <taxon>Eukaryota</taxon>
        <taxon>Metazoa</taxon>
        <taxon>Ecdysozoa</taxon>
        <taxon>Arthropoda</taxon>
        <taxon>Hexapoda</taxon>
        <taxon>Insecta</taxon>
        <taxon>Pterygota</taxon>
        <taxon>Neoptera</taxon>
        <taxon>Polyneoptera</taxon>
        <taxon>Phasmatodea</taxon>
        <taxon>Timematodea</taxon>
        <taxon>Timematoidea</taxon>
        <taxon>Timematidae</taxon>
        <taxon>Timema</taxon>
    </lineage>
</organism>
<dbReference type="AlphaFoldDB" id="A0A7R9EVG8"/>
<name>A0A7R9EVG8_9NEOP</name>
<dbReference type="EMBL" id="OD565547">
    <property type="protein sequence ID" value="CAD7442057.1"/>
    <property type="molecule type" value="Genomic_DNA"/>
</dbReference>
<sequence>MENSVGFIFLINERRVECFINRNWTDFTFWNPRAFFLLVITTTVTEETDKMADMLRDCWENFNILNLVVIFHNWTDSSFWNPRAFFLLVISTTVTEETDKMADMLRDCWEKFNILNFVVIFQYGVSFDFNNMNKSERFNPEVQVIDTTWTNSSTISGIGGSSHRHDLDQLFDKLSNWTDSPFWNPRAFFLLVITTTVTEETDKMADMLRDCWENFNILNLVVIFQCNVEKLDAHSGCQSQSPRRNWTHNKLWKPVRWLQTRDALRESYLKSDG</sequence>
<proteinExistence type="predicted"/>
<evidence type="ECO:0000313" key="1">
    <source>
        <dbReference type="EMBL" id="CAD7442057.1"/>
    </source>
</evidence>
<gene>
    <name evidence="1" type="ORF">TBIB3V08_LOCUS4500</name>
</gene>
<protein>
    <submittedName>
        <fullName evidence="1">Uncharacterized protein</fullName>
    </submittedName>
</protein>
<reference evidence="1" key="1">
    <citation type="submission" date="2020-11" db="EMBL/GenBank/DDBJ databases">
        <authorList>
            <person name="Tran Van P."/>
        </authorList>
    </citation>
    <scope>NUCLEOTIDE SEQUENCE</scope>
</reference>
<accession>A0A7R9EVG8</accession>